<evidence type="ECO:0000256" key="7">
    <source>
        <dbReference type="RuleBase" id="RU910716"/>
    </source>
</evidence>
<gene>
    <name evidence="8" type="primary">XKR9</name>
</gene>
<dbReference type="GeneTree" id="ENSGT01140000282565"/>
<reference evidence="8" key="3">
    <citation type="submission" date="2025-09" db="UniProtKB">
        <authorList>
            <consortium name="Ensembl"/>
        </authorList>
    </citation>
    <scope>IDENTIFICATION</scope>
    <source>
        <strain evidence="8">Thorbecke</strain>
    </source>
</reference>
<reference evidence="8 9" key="1">
    <citation type="journal article" date="2011" name="Nature">
        <title>A high-resolution map of human evolutionary constraint using 29 mammals.</title>
        <authorList>
            <person name="Lindblad-Toh K."/>
            <person name="Garber M."/>
            <person name="Zuk O."/>
            <person name="Lin M.F."/>
            <person name="Parker B.J."/>
            <person name="Washietl S."/>
            <person name="Kheradpour P."/>
            <person name="Ernst J."/>
            <person name="Jordan G."/>
            <person name="Mauceli E."/>
            <person name="Ward L.D."/>
            <person name="Lowe C.B."/>
            <person name="Holloway A.K."/>
            <person name="Clamp M."/>
            <person name="Gnerre S."/>
            <person name="Alfoldi J."/>
            <person name="Beal K."/>
            <person name="Chang J."/>
            <person name="Clawson H."/>
            <person name="Cuff J."/>
            <person name="Di Palma F."/>
            <person name="Fitzgerald S."/>
            <person name="Flicek P."/>
            <person name="Guttman M."/>
            <person name="Hubisz M.J."/>
            <person name="Jaffe D.B."/>
            <person name="Jungreis I."/>
            <person name="Kent W.J."/>
            <person name="Kostka D."/>
            <person name="Lara M."/>
            <person name="Martins A.L."/>
            <person name="Massingham T."/>
            <person name="Moltke I."/>
            <person name="Raney B.J."/>
            <person name="Rasmussen M.D."/>
            <person name="Robinson J."/>
            <person name="Stark A."/>
            <person name="Vilella A.J."/>
            <person name="Wen J."/>
            <person name="Xie X."/>
            <person name="Zody M.C."/>
            <person name="Baldwin J."/>
            <person name="Bloom T."/>
            <person name="Chin C.W."/>
            <person name="Heiman D."/>
            <person name="Nicol R."/>
            <person name="Nusbaum C."/>
            <person name="Young S."/>
            <person name="Wilkinson J."/>
            <person name="Worley K.C."/>
            <person name="Kovar C.L."/>
            <person name="Muzny D.M."/>
            <person name="Gibbs R.A."/>
            <person name="Cree A."/>
            <person name="Dihn H.H."/>
            <person name="Fowler G."/>
            <person name="Jhangiani S."/>
            <person name="Joshi V."/>
            <person name="Lee S."/>
            <person name="Lewis L.R."/>
            <person name="Nazareth L.V."/>
            <person name="Okwuonu G."/>
            <person name="Santibanez J."/>
            <person name="Warren W.C."/>
            <person name="Mardis E.R."/>
            <person name="Weinstock G.M."/>
            <person name="Wilson R.K."/>
            <person name="Delehaunty K."/>
            <person name="Dooling D."/>
            <person name="Fronik C."/>
            <person name="Fulton L."/>
            <person name="Fulton B."/>
            <person name="Graves T."/>
            <person name="Minx P."/>
            <person name="Sodergren E."/>
            <person name="Birney E."/>
            <person name="Margulies E.H."/>
            <person name="Herrero J."/>
            <person name="Green E.D."/>
            <person name="Haussler D."/>
            <person name="Siepel A."/>
            <person name="Goldman N."/>
            <person name="Pollard K.S."/>
            <person name="Pedersen J.S."/>
            <person name="Lander E.S."/>
            <person name="Kellis M."/>
        </authorList>
    </citation>
    <scope>NUCLEOTIDE SEQUENCE [LARGE SCALE GENOMIC DNA]</scope>
    <source>
        <strain evidence="8 9">Thorbecke inbred</strain>
    </source>
</reference>
<keyword evidence="6 7" id="KW-0472">Membrane</keyword>
<evidence type="ECO:0000313" key="9">
    <source>
        <dbReference type="Proteomes" id="UP000001811"/>
    </source>
</evidence>
<keyword evidence="4 7" id="KW-0812">Transmembrane</keyword>
<dbReference type="EMBL" id="AAGW02046895">
    <property type="status" value="NOT_ANNOTATED_CDS"/>
    <property type="molecule type" value="Genomic_DNA"/>
</dbReference>
<dbReference type="PANTHER" id="PTHR16024">
    <property type="entry name" value="XK-RELATED PROTEIN"/>
    <property type="match status" value="1"/>
</dbReference>
<evidence type="ECO:0000256" key="4">
    <source>
        <dbReference type="ARBA" id="ARBA00022692"/>
    </source>
</evidence>
<dbReference type="EMBL" id="AAGW02046897">
    <property type="status" value="NOT_ANNOTATED_CDS"/>
    <property type="molecule type" value="Genomic_DNA"/>
</dbReference>
<feature type="transmembrane region" description="Helical" evidence="7">
    <location>
        <begin position="12"/>
        <end position="32"/>
    </location>
</feature>
<dbReference type="InterPro" id="IPR018629">
    <property type="entry name" value="XK-rel"/>
</dbReference>
<keyword evidence="5 7" id="KW-1133">Transmembrane helix</keyword>
<accession>A0A5F9CA35</accession>
<keyword evidence="9" id="KW-1185">Reference proteome</keyword>
<evidence type="ECO:0000256" key="1">
    <source>
        <dbReference type="ARBA" id="ARBA00004651"/>
    </source>
</evidence>
<comment type="subcellular location">
    <subcellularLocation>
        <location evidence="1">Cell membrane</location>
        <topology evidence="1">Multi-pass membrane protein</topology>
    </subcellularLocation>
    <subcellularLocation>
        <location evidence="7">Membrane</location>
        <topology evidence="7">Multi-pass membrane protein</topology>
    </subcellularLocation>
</comment>
<dbReference type="EMBL" id="AAGW02046896">
    <property type="status" value="NOT_ANNOTATED_CDS"/>
    <property type="molecule type" value="Genomic_DNA"/>
</dbReference>
<dbReference type="AlphaFoldDB" id="A0A5F9CA35"/>
<proteinExistence type="inferred from homology"/>
<dbReference type="Proteomes" id="UP000001811">
    <property type="component" value="Chromosome 3"/>
</dbReference>
<name>A0A5F9CA35_RABIT</name>
<protein>
    <recommendedName>
        <fullName evidence="7">XK-related protein</fullName>
    </recommendedName>
</protein>
<evidence type="ECO:0000256" key="2">
    <source>
        <dbReference type="ARBA" id="ARBA00008789"/>
    </source>
</evidence>
<dbReference type="Bgee" id="ENSOCUG00000008230">
    <property type="expression patterns" value="Expressed in liver and 12 other cell types or tissues"/>
</dbReference>
<evidence type="ECO:0000313" key="8">
    <source>
        <dbReference type="Ensembl" id="ENSOCUP00000030637.1"/>
    </source>
</evidence>
<sequence length="106" mass="12428">MKYTKCNFIMSVLGIIIYITDLIVDIWVSVRFFHEKQYIFGVLTLSFMLFGTLVVQCFSYSWFKADLKKTGQETQPCFLLLHCLQMGVFTRFVRRGLLLCCFLVNS</sequence>
<reference evidence="8" key="2">
    <citation type="submission" date="2025-08" db="UniProtKB">
        <authorList>
            <consortium name="Ensembl"/>
        </authorList>
    </citation>
    <scope>IDENTIFICATION</scope>
    <source>
        <strain evidence="8">Thorbecke</strain>
    </source>
</reference>
<organism evidence="8 9">
    <name type="scientific">Oryctolagus cuniculus</name>
    <name type="common">Rabbit</name>
    <dbReference type="NCBI Taxonomy" id="9986"/>
    <lineage>
        <taxon>Eukaryota</taxon>
        <taxon>Metazoa</taxon>
        <taxon>Chordata</taxon>
        <taxon>Craniata</taxon>
        <taxon>Vertebrata</taxon>
        <taxon>Euteleostomi</taxon>
        <taxon>Mammalia</taxon>
        <taxon>Eutheria</taxon>
        <taxon>Euarchontoglires</taxon>
        <taxon>Glires</taxon>
        <taxon>Lagomorpha</taxon>
        <taxon>Leporidae</taxon>
        <taxon>Oryctolagus</taxon>
    </lineage>
</organism>
<comment type="caution">
    <text evidence="7">Lacks conserved residue(s) required for the propagation of feature annotation.</text>
</comment>
<dbReference type="InterPro" id="IPR050895">
    <property type="entry name" value="XK-related_scramblase"/>
</dbReference>
<dbReference type="PANTHER" id="PTHR16024:SF13">
    <property type="entry name" value="XK-RELATED PROTEIN 9"/>
    <property type="match status" value="1"/>
</dbReference>
<dbReference type="GO" id="GO:0005886">
    <property type="term" value="C:plasma membrane"/>
    <property type="evidence" value="ECO:0007669"/>
    <property type="project" value="UniProtKB-SubCell"/>
</dbReference>
<keyword evidence="3" id="KW-1003">Cell membrane</keyword>
<dbReference type="Ensembl" id="ENSOCUT00000045382.1">
    <property type="protein sequence ID" value="ENSOCUP00000030637.1"/>
    <property type="gene ID" value="ENSOCUG00000008230.4"/>
</dbReference>
<evidence type="ECO:0000256" key="6">
    <source>
        <dbReference type="ARBA" id="ARBA00023136"/>
    </source>
</evidence>
<evidence type="ECO:0000256" key="5">
    <source>
        <dbReference type="ARBA" id="ARBA00022989"/>
    </source>
</evidence>
<feature type="transmembrane region" description="Helical" evidence="7">
    <location>
        <begin position="38"/>
        <end position="63"/>
    </location>
</feature>
<comment type="similarity">
    <text evidence="2 7">Belongs to the XK family.</text>
</comment>
<evidence type="ECO:0000256" key="3">
    <source>
        <dbReference type="ARBA" id="ARBA00022475"/>
    </source>
</evidence>
<dbReference type="Pfam" id="PF09815">
    <property type="entry name" value="XK-related"/>
    <property type="match status" value="1"/>
</dbReference>